<dbReference type="GO" id="GO:0004523">
    <property type="term" value="F:RNA-DNA hybrid ribonuclease activity"/>
    <property type="evidence" value="ECO:0007669"/>
    <property type="project" value="InterPro"/>
</dbReference>
<protein>
    <recommendedName>
        <fullName evidence="1">RNase H type-1 domain-containing protein</fullName>
    </recommendedName>
</protein>
<dbReference type="PANTHER" id="PTHR47723:SF19">
    <property type="entry name" value="POLYNUCLEOTIDYL TRANSFERASE, RIBONUCLEASE H-LIKE SUPERFAMILY PROTEIN"/>
    <property type="match status" value="1"/>
</dbReference>
<dbReference type="Proteomes" id="UP000594261">
    <property type="component" value="Chromosome 10"/>
</dbReference>
<dbReference type="InterPro" id="IPR012337">
    <property type="entry name" value="RNaseH-like_sf"/>
</dbReference>
<feature type="domain" description="RNase H type-1" evidence="1">
    <location>
        <begin position="2"/>
        <end position="61"/>
    </location>
</feature>
<evidence type="ECO:0000259" key="1">
    <source>
        <dbReference type="Pfam" id="PF13456"/>
    </source>
</evidence>
<dbReference type="InParanoid" id="A0A7N2RCG3"/>
<dbReference type="SUPFAM" id="SSF53098">
    <property type="entry name" value="Ribonuclease H-like"/>
    <property type="match status" value="1"/>
</dbReference>
<dbReference type="EMBL" id="LRBV02000010">
    <property type="status" value="NOT_ANNOTATED_CDS"/>
    <property type="molecule type" value="Genomic_DNA"/>
</dbReference>
<organism evidence="2 3">
    <name type="scientific">Quercus lobata</name>
    <name type="common">Valley oak</name>
    <dbReference type="NCBI Taxonomy" id="97700"/>
    <lineage>
        <taxon>Eukaryota</taxon>
        <taxon>Viridiplantae</taxon>
        <taxon>Streptophyta</taxon>
        <taxon>Embryophyta</taxon>
        <taxon>Tracheophyta</taxon>
        <taxon>Spermatophyta</taxon>
        <taxon>Magnoliopsida</taxon>
        <taxon>eudicotyledons</taxon>
        <taxon>Gunneridae</taxon>
        <taxon>Pentapetalae</taxon>
        <taxon>rosids</taxon>
        <taxon>fabids</taxon>
        <taxon>Fagales</taxon>
        <taxon>Fagaceae</taxon>
        <taxon>Quercus</taxon>
    </lineage>
</organism>
<dbReference type="Gene3D" id="3.30.420.10">
    <property type="entry name" value="Ribonuclease H-like superfamily/Ribonuclease H"/>
    <property type="match status" value="1"/>
</dbReference>
<accession>A0A7N2RCG3</accession>
<dbReference type="InterPro" id="IPR053151">
    <property type="entry name" value="RNase_H-like"/>
</dbReference>
<dbReference type="Pfam" id="PF13456">
    <property type="entry name" value="RVT_3"/>
    <property type="match status" value="1"/>
</dbReference>
<name>A0A7N2RCG3_QUELO</name>
<keyword evidence="3" id="KW-1185">Reference proteome</keyword>
<dbReference type="GO" id="GO:0003676">
    <property type="term" value="F:nucleic acid binding"/>
    <property type="evidence" value="ECO:0007669"/>
    <property type="project" value="InterPro"/>
</dbReference>
<dbReference type="EnsemblPlants" id="QL10p048631:mrna">
    <property type="protein sequence ID" value="QL10p048631:mrna:CDS:1"/>
    <property type="gene ID" value="QL10p048631"/>
</dbReference>
<dbReference type="InterPro" id="IPR044730">
    <property type="entry name" value="RNase_H-like_dom_plant"/>
</dbReference>
<dbReference type="InterPro" id="IPR002156">
    <property type="entry name" value="RNaseH_domain"/>
</dbReference>
<dbReference type="InterPro" id="IPR036397">
    <property type="entry name" value="RNaseH_sf"/>
</dbReference>
<evidence type="ECO:0000313" key="2">
    <source>
        <dbReference type="EnsemblPlants" id="QL10p048631:mrna:CDS:1"/>
    </source>
</evidence>
<evidence type="ECO:0000313" key="3">
    <source>
        <dbReference type="Proteomes" id="UP000594261"/>
    </source>
</evidence>
<sequence>MVEVEVDAKAVVDMLAKSQYSNNAVAPLLEDCRYLVSKIPQVRINHCYREANRCADKLARKGANQSLNFILYENPPVDLCEVVEMDCTGVSFARQCPGSFVSP</sequence>
<dbReference type="PANTHER" id="PTHR47723">
    <property type="entry name" value="OS05G0353850 PROTEIN"/>
    <property type="match status" value="1"/>
</dbReference>
<dbReference type="CDD" id="cd06222">
    <property type="entry name" value="RNase_H_like"/>
    <property type="match status" value="1"/>
</dbReference>
<dbReference type="Gramene" id="QL10p048631:mrna">
    <property type="protein sequence ID" value="QL10p048631:mrna:CDS:1"/>
    <property type="gene ID" value="QL10p048631"/>
</dbReference>
<reference evidence="2 3" key="1">
    <citation type="journal article" date="2016" name="G3 (Bethesda)">
        <title>First Draft Assembly and Annotation of the Genome of a California Endemic Oak Quercus lobata Nee (Fagaceae).</title>
        <authorList>
            <person name="Sork V.L."/>
            <person name="Fitz-Gibbon S.T."/>
            <person name="Puiu D."/>
            <person name="Crepeau M."/>
            <person name="Gugger P.F."/>
            <person name="Sherman R."/>
            <person name="Stevens K."/>
            <person name="Langley C.H."/>
            <person name="Pellegrini M."/>
            <person name="Salzberg S.L."/>
        </authorList>
    </citation>
    <scope>NUCLEOTIDE SEQUENCE [LARGE SCALE GENOMIC DNA]</scope>
    <source>
        <strain evidence="2 3">cv. SW786</strain>
    </source>
</reference>
<dbReference type="AlphaFoldDB" id="A0A7N2RCG3"/>
<proteinExistence type="predicted"/>
<reference evidence="2" key="2">
    <citation type="submission" date="2021-01" db="UniProtKB">
        <authorList>
            <consortium name="EnsemblPlants"/>
        </authorList>
    </citation>
    <scope>IDENTIFICATION</scope>
</reference>